<gene>
    <name evidence="7" type="ORF">DENIS_0644</name>
</gene>
<dbReference type="InterPro" id="IPR001764">
    <property type="entry name" value="Glyco_hydro_3_N"/>
</dbReference>
<evidence type="ECO:0000256" key="5">
    <source>
        <dbReference type="ARBA" id="ARBA00023295"/>
    </source>
</evidence>
<evidence type="ECO:0000313" key="7">
    <source>
        <dbReference type="EMBL" id="GBC59703.1"/>
    </source>
</evidence>
<dbReference type="Pfam" id="PF00933">
    <property type="entry name" value="Glyco_hydro_3"/>
    <property type="match status" value="1"/>
</dbReference>
<protein>
    <recommendedName>
        <fullName evidence="3">beta-N-acetylhexosaminidase</fullName>
        <ecNumber evidence="3">3.2.1.52</ecNumber>
    </recommendedName>
</protein>
<dbReference type="Gene3D" id="3.20.20.300">
    <property type="entry name" value="Glycoside hydrolase, family 3, N-terminal domain"/>
    <property type="match status" value="1"/>
</dbReference>
<dbReference type="SUPFAM" id="SSF51445">
    <property type="entry name" value="(Trans)glycosidases"/>
    <property type="match status" value="1"/>
</dbReference>
<keyword evidence="4" id="KW-0378">Hydrolase</keyword>
<name>A0A401FRX5_9BACT</name>
<dbReference type="InterPro" id="IPR017853">
    <property type="entry name" value="GH"/>
</dbReference>
<evidence type="ECO:0000313" key="8">
    <source>
        <dbReference type="Proteomes" id="UP000288096"/>
    </source>
</evidence>
<dbReference type="GO" id="GO:0005975">
    <property type="term" value="P:carbohydrate metabolic process"/>
    <property type="evidence" value="ECO:0007669"/>
    <property type="project" value="InterPro"/>
</dbReference>
<dbReference type="PANTHER" id="PTHR30480">
    <property type="entry name" value="BETA-HEXOSAMINIDASE-RELATED"/>
    <property type="match status" value="1"/>
</dbReference>
<reference evidence="8" key="2">
    <citation type="submission" date="2019-01" db="EMBL/GenBank/DDBJ databases">
        <title>Genome sequence of Desulfonema ishimotonii strain Tokyo 01.</title>
        <authorList>
            <person name="Fukui M."/>
        </authorList>
    </citation>
    <scope>NUCLEOTIDE SEQUENCE [LARGE SCALE GENOMIC DNA]</scope>
    <source>
        <strain evidence="8">Tokyo 01</strain>
    </source>
</reference>
<keyword evidence="5" id="KW-0326">Glycosidase</keyword>
<dbReference type="GO" id="GO:0004563">
    <property type="term" value="F:beta-N-acetylhexosaminidase activity"/>
    <property type="evidence" value="ECO:0007669"/>
    <property type="project" value="UniProtKB-EC"/>
</dbReference>
<dbReference type="PANTHER" id="PTHR30480:SF13">
    <property type="entry name" value="BETA-HEXOSAMINIDASE"/>
    <property type="match status" value="1"/>
</dbReference>
<dbReference type="InterPro" id="IPR036962">
    <property type="entry name" value="Glyco_hydro_3_N_sf"/>
</dbReference>
<evidence type="ECO:0000256" key="3">
    <source>
        <dbReference type="ARBA" id="ARBA00012663"/>
    </source>
</evidence>
<sequence length="337" mass="36292">MDVSGFSDEQLAGQRLMVGFDGTEPNENLNRMIREIRVGGLILFARNVGTPDQLRNLCASAQACAADCGQPPLFIAIDQEGGQVARLRAPLFTEFPGNPAMKNVADAEHFARVTAAELSAAGINMNMAPVMDIAPAGMESIMAGRAFGHDPAWVSRLGCKVIDTLQAGGVMAVAKHFPGIGRTTLDSHADLPVMDADMADISAFDLIPFEAAIARNVAGIMLSHILYRAVDPAWPASLSPEIARKHLRDRLGFDGLVITDDLDMGAIHGRFSMDAIVRQILAAEIDITLICHQGSNIGIAFEQILKHLRESPDIRQRGLAAVRRISAFKQAYGIWTA</sequence>
<evidence type="ECO:0000259" key="6">
    <source>
        <dbReference type="Pfam" id="PF00933"/>
    </source>
</evidence>
<organism evidence="7 8">
    <name type="scientific">Desulfonema ishimotonii</name>
    <dbReference type="NCBI Taxonomy" id="45657"/>
    <lineage>
        <taxon>Bacteria</taxon>
        <taxon>Pseudomonadati</taxon>
        <taxon>Thermodesulfobacteriota</taxon>
        <taxon>Desulfobacteria</taxon>
        <taxon>Desulfobacterales</taxon>
        <taxon>Desulfococcaceae</taxon>
        <taxon>Desulfonema</taxon>
    </lineage>
</organism>
<dbReference type="InterPro" id="IPR050226">
    <property type="entry name" value="NagZ_Beta-hexosaminidase"/>
</dbReference>
<dbReference type="GO" id="GO:0009254">
    <property type="term" value="P:peptidoglycan turnover"/>
    <property type="evidence" value="ECO:0007669"/>
    <property type="project" value="TreeGrafter"/>
</dbReference>
<evidence type="ECO:0000256" key="1">
    <source>
        <dbReference type="ARBA" id="ARBA00001231"/>
    </source>
</evidence>
<comment type="catalytic activity">
    <reaction evidence="1">
        <text>Hydrolysis of terminal non-reducing N-acetyl-D-hexosamine residues in N-acetyl-beta-D-hexosaminides.</text>
        <dbReference type="EC" id="3.2.1.52"/>
    </reaction>
</comment>
<dbReference type="OrthoDB" id="9781691at2"/>
<comment type="caution">
    <text evidence="7">The sequence shown here is derived from an EMBL/GenBank/DDBJ whole genome shotgun (WGS) entry which is preliminary data.</text>
</comment>
<comment type="similarity">
    <text evidence="2">Belongs to the glycosyl hydrolase 3 family.</text>
</comment>
<feature type="domain" description="Glycoside hydrolase family 3 N-terminal" evidence="6">
    <location>
        <begin position="14"/>
        <end position="309"/>
    </location>
</feature>
<keyword evidence="8" id="KW-1185">Reference proteome</keyword>
<dbReference type="EC" id="3.2.1.52" evidence="3"/>
<evidence type="ECO:0000256" key="2">
    <source>
        <dbReference type="ARBA" id="ARBA00005336"/>
    </source>
</evidence>
<proteinExistence type="inferred from homology"/>
<evidence type="ECO:0000256" key="4">
    <source>
        <dbReference type="ARBA" id="ARBA00022801"/>
    </source>
</evidence>
<dbReference type="RefSeq" id="WP_124327195.1">
    <property type="nucleotide sequence ID" value="NZ_BEXT01000001.1"/>
</dbReference>
<dbReference type="EMBL" id="BEXT01000001">
    <property type="protein sequence ID" value="GBC59703.1"/>
    <property type="molecule type" value="Genomic_DNA"/>
</dbReference>
<accession>A0A401FRX5</accession>
<dbReference type="NCBIfam" id="NF003740">
    <property type="entry name" value="PRK05337.1"/>
    <property type="match status" value="1"/>
</dbReference>
<dbReference type="Proteomes" id="UP000288096">
    <property type="component" value="Unassembled WGS sequence"/>
</dbReference>
<reference evidence="8" key="1">
    <citation type="submission" date="2017-11" db="EMBL/GenBank/DDBJ databases">
        <authorList>
            <person name="Watanabe M."/>
            <person name="Kojima H."/>
        </authorList>
    </citation>
    <scope>NUCLEOTIDE SEQUENCE [LARGE SCALE GENOMIC DNA]</scope>
    <source>
        <strain evidence="8">Tokyo 01</strain>
    </source>
</reference>
<dbReference type="AlphaFoldDB" id="A0A401FRX5"/>